<dbReference type="SUPFAM" id="SSF50475">
    <property type="entry name" value="FMN-binding split barrel"/>
    <property type="match status" value="1"/>
</dbReference>
<feature type="domain" description="Pyridoxamine 5'-phosphate oxidase N-terminal" evidence="2">
    <location>
        <begin position="8"/>
        <end position="130"/>
    </location>
</feature>
<dbReference type="EMBL" id="CP158165">
    <property type="protein sequence ID" value="XBV22023.1"/>
    <property type="molecule type" value="Genomic_DNA"/>
</dbReference>
<dbReference type="GO" id="GO:0016627">
    <property type="term" value="F:oxidoreductase activity, acting on the CH-CH group of donors"/>
    <property type="evidence" value="ECO:0007669"/>
    <property type="project" value="TreeGrafter"/>
</dbReference>
<organism evidence="3">
    <name type="scientific">Kribbella sp. HUAS MG21</name>
    <dbReference type="NCBI Taxonomy" id="3160966"/>
    <lineage>
        <taxon>Bacteria</taxon>
        <taxon>Bacillati</taxon>
        <taxon>Actinomycetota</taxon>
        <taxon>Actinomycetes</taxon>
        <taxon>Propionibacteriales</taxon>
        <taxon>Kribbellaceae</taxon>
        <taxon>Kribbella</taxon>
    </lineage>
</organism>
<accession>A0AAU7T5Q5</accession>
<dbReference type="InterPro" id="IPR052019">
    <property type="entry name" value="F420H2_bilvrd_red/Heme_oxyg"/>
</dbReference>
<dbReference type="Pfam" id="PF01243">
    <property type="entry name" value="PNPOx_N"/>
    <property type="match status" value="1"/>
</dbReference>
<dbReference type="EC" id="1.4.3.5" evidence="3"/>
<evidence type="ECO:0000256" key="1">
    <source>
        <dbReference type="ARBA" id="ARBA00023002"/>
    </source>
</evidence>
<dbReference type="GO" id="GO:0070967">
    <property type="term" value="F:coenzyme F420 binding"/>
    <property type="evidence" value="ECO:0007669"/>
    <property type="project" value="TreeGrafter"/>
</dbReference>
<protein>
    <submittedName>
        <fullName evidence="3">Pyridoxamine 5'-phosphate oxidase family protein</fullName>
        <ecNumber evidence="3">1.-.-.-</ecNumber>
        <ecNumber evidence="3">1.4.3.5</ecNumber>
    </submittedName>
</protein>
<dbReference type="InterPro" id="IPR011576">
    <property type="entry name" value="Pyridox_Oxase_N"/>
</dbReference>
<dbReference type="Gene3D" id="2.30.110.10">
    <property type="entry name" value="Electron Transport, Fmn-binding Protein, Chain A"/>
    <property type="match status" value="1"/>
</dbReference>
<dbReference type="InterPro" id="IPR012349">
    <property type="entry name" value="Split_barrel_FMN-bd"/>
</dbReference>
<dbReference type="PANTHER" id="PTHR35176:SF6">
    <property type="entry name" value="HEME OXYGENASE HI_0854-RELATED"/>
    <property type="match status" value="1"/>
</dbReference>
<keyword evidence="1 3" id="KW-0560">Oxidoreductase</keyword>
<dbReference type="AlphaFoldDB" id="A0AAU7T5Q5"/>
<evidence type="ECO:0000259" key="2">
    <source>
        <dbReference type="Pfam" id="PF01243"/>
    </source>
</evidence>
<proteinExistence type="predicted"/>
<dbReference type="GO" id="GO:0005829">
    <property type="term" value="C:cytosol"/>
    <property type="evidence" value="ECO:0007669"/>
    <property type="project" value="TreeGrafter"/>
</dbReference>
<dbReference type="PANTHER" id="PTHR35176">
    <property type="entry name" value="HEME OXYGENASE HI_0854-RELATED"/>
    <property type="match status" value="1"/>
</dbReference>
<name>A0AAU7T5Q5_9ACTN</name>
<evidence type="ECO:0000313" key="3">
    <source>
        <dbReference type="EMBL" id="XBV22023.1"/>
    </source>
</evidence>
<dbReference type="RefSeq" id="WP_350274873.1">
    <property type="nucleotide sequence ID" value="NZ_CP158165.1"/>
</dbReference>
<dbReference type="GO" id="GO:0004733">
    <property type="term" value="F:pyridoxamine phosphate oxidase activity"/>
    <property type="evidence" value="ECO:0007669"/>
    <property type="project" value="UniProtKB-EC"/>
</dbReference>
<gene>
    <name evidence="3" type="ORF">ABN611_26085</name>
</gene>
<reference evidence="3" key="1">
    <citation type="submission" date="2024-06" db="EMBL/GenBank/DDBJ databases">
        <title>Kribbella sp. strain HUAS MG21 genome sequences.</title>
        <authorList>
            <person name="Mo P."/>
        </authorList>
    </citation>
    <scope>NUCLEOTIDE SEQUENCE</scope>
    <source>
        <strain evidence="3">HUAS MG21</strain>
    </source>
</reference>
<dbReference type="EC" id="1.-.-.-" evidence="3"/>
<sequence length="160" mass="17950">MDDPVASVRRALERNRYMVLGTTEPDGTARLSPVFFTHTDARTFYWVSSPDAQHSRNLTARPKVSLVIFDGDKPPVEDKDAVYISATAEQVPDEELEATCPTAFTDSERRGARAFTPHELTGDADLRLYRATAQTHEIHLRGKDPANKKNVDTRLRVDLP</sequence>